<accession>A0A3N4K7E0</accession>
<dbReference type="SMART" id="SM00248">
    <property type="entry name" value="ANK"/>
    <property type="match status" value="7"/>
</dbReference>
<dbReference type="OrthoDB" id="3461446at2759"/>
<dbReference type="PANTHER" id="PTHR24198">
    <property type="entry name" value="ANKYRIN REPEAT AND PROTEIN KINASE DOMAIN-CONTAINING PROTEIN"/>
    <property type="match status" value="1"/>
</dbReference>
<dbReference type="InterPro" id="IPR036770">
    <property type="entry name" value="Ankyrin_rpt-contain_sf"/>
</dbReference>
<dbReference type="STRING" id="1392247.A0A3N4K7E0"/>
<dbReference type="PROSITE" id="PS50297">
    <property type="entry name" value="ANK_REP_REGION"/>
    <property type="match status" value="2"/>
</dbReference>
<dbReference type="PANTHER" id="PTHR24198:SF165">
    <property type="entry name" value="ANKYRIN REPEAT-CONTAINING PROTEIN-RELATED"/>
    <property type="match status" value="1"/>
</dbReference>
<feature type="repeat" description="ANK" evidence="3">
    <location>
        <begin position="211"/>
        <end position="243"/>
    </location>
</feature>
<feature type="non-terminal residue" evidence="4">
    <location>
        <position position="267"/>
    </location>
</feature>
<dbReference type="EMBL" id="ML119339">
    <property type="protein sequence ID" value="RPB06457.1"/>
    <property type="molecule type" value="Genomic_DNA"/>
</dbReference>
<dbReference type="AlphaFoldDB" id="A0A3N4K7E0"/>
<evidence type="ECO:0000313" key="4">
    <source>
        <dbReference type="EMBL" id="RPB06457.1"/>
    </source>
</evidence>
<keyword evidence="2 3" id="KW-0040">ANK repeat</keyword>
<evidence type="ECO:0000313" key="5">
    <source>
        <dbReference type="Proteomes" id="UP000277580"/>
    </source>
</evidence>
<keyword evidence="5" id="KW-1185">Reference proteome</keyword>
<evidence type="ECO:0000256" key="1">
    <source>
        <dbReference type="ARBA" id="ARBA00022737"/>
    </source>
</evidence>
<reference evidence="4 5" key="1">
    <citation type="journal article" date="2018" name="Nat. Ecol. Evol.">
        <title>Pezizomycetes genomes reveal the molecular basis of ectomycorrhizal truffle lifestyle.</title>
        <authorList>
            <person name="Murat C."/>
            <person name="Payen T."/>
            <person name="Noel B."/>
            <person name="Kuo A."/>
            <person name="Morin E."/>
            <person name="Chen J."/>
            <person name="Kohler A."/>
            <person name="Krizsan K."/>
            <person name="Balestrini R."/>
            <person name="Da Silva C."/>
            <person name="Montanini B."/>
            <person name="Hainaut M."/>
            <person name="Levati E."/>
            <person name="Barry K.W."/>
            <person name="Belfiori B."/>
            <person name="Cichocki N."/>
            <person name="Clum A."/>
            <person name="Dockter R.B."/>
            <person name="Fauchery L."/>
            <person name="Guy J."/>
            <person name="Iotti M."/>
            <person name="Le Tacon F."/>
            <person name="Lindquist E.A."/>
            <person name="Lipzen A."/>
            <person name="Malagnac F."/>
            <person name="Mello A."/>
            <person name="Molinier V."/>
            <person name="Miyauchi S."/>
            <person name="Poulain J."/>
            <person name="Riccioni C."/>
            <person name="Rubini A."/>
            <person name="Sitrit Y."/>
            <person name="Splivallo R."/>
            <person name="Traeger S."/>
            <person name="Wang M."/>
            <person name="Zifcakova L."/>
            <person name="Wipf D."/>
            <person name="Zambonelli A."/>
            <person name="Paolocci F."/>
            <person name="Nowrousian M."/>
            <person name="Ottonello S."/>
            <person name="Baldrian P."/>
            <person name="Spatafora J.W."/>
            <person name="Henrissat B."/>
            <person name="Nagy L.G."/>
            <person name="Aury J.M."/>
            <person name="Wincker P."/>
            <person name="Grigoriev I.V."/>
            <person name="Bonfante P."/>
            <person name="Martin F.M."/>
        </authorList>
    </citation>
    <scope>NUCLEOTIDE SEQUENCE [LARGE SCALE GENOMIC DNA]</scope>
    <source>
        <strain evidence="4 5">CCBAS932</strain>
    </source>
</reference>
<dbReference type="Proteomes" id="UP000277580">
    <property type="component" value="Unassembled WGS sequence"/>
</dbReference>
<dbReference type="SUPFAM" id="SSF48403">
    <property type="entry name" value="Ankyrin repeat"/>
    <property type="match status" value="1"/>
</dbReference>
<dbReference type="InterPro" id="IPR002110">
    <property type="entry name" value="Ankyrin_rpt"/>
</dbReference>
<dbReference type="Pfam" id="PF12796">
    <property type="entry name" value="Ank_2"/>
    <property type="match status" value="2"/>
</dbReference>
<feature type="repeat" description="ANK" evidence="3">
    <location>
        <begin position="244"/>
        <end position="267"/>
    </location>
</feature>
<feature type="repeat" description="ANK" evidence="3">
    <location>
        <begin position="38"/>
        <end position="70"/>
    </location>
</feature>
<evidence type="ECO:0000256" key="3">
    <source>
        <dbReference type="PROSITE-ProRule" id="PRU00023"/>
    </source>
</evidence>
<proteinExistence type="predicted"/>
<sequence>MKNKLGSLLLDAAKKGHAMAISNLLAVGASVNFTKSGSESATIHLAASEGHDSAAIVLLGGGAKIELKNVFDLTPLYCAAGAGRLGMMKLLPSHGAWRAEEGLSLEEFAAGSGHIDVIRWLLHEVDPDTRERLFDIYNREVAIDMALLEGYNDIVAELLIPHLDFWEEDRWGFNTFCFAAIGGNESTIKKLLDLRRTNATVVAKTYFPDRTGSTPLHLAVGKNNHKLVGVIVLYNAEVDAVHNNGETPLHHAARGGSIDSVKQLLSG</sequence>
<name>A0A3N4K7E0_9PEZI</name>
<gene>
    <name evidence="4" type="ORF">P167DRAFT_497624</name>
</gene>
<organism evidence="4 5">
    <name type="scientific">Morchella conica CCBAS932</name>
    <dbReference type="NCBI Taxonomy" id="1392247"/>
    <lineage>
        <taxon>Eukaryota</taxon>
        <taxon>Fungi</taxon>
        <taxon>Dikarya</taxon>
        <taxon>Ascomycota</taxon>
        <taxon>Pezizomycotina</taxon>
        <taxon>Pezizomycetes</taxon>
        <taxon>Pezizales</taxon>
        <taxon>Morchellaceae</taxon>
        <taxon>Morchella</taxon>
    </lineage>
</organism>
<dbReference type="Gene3D" id="1.25.40.20">
    <property type="entry name" value="Ankyrin repeat-containing domain"/>
    <property type="match status" value="2"/>
</dbReference>
<protein>
    <submittedName>
        <fullName evidence="4">Ankyrin</fullName>
    </submittedName>
</protein>
<dbReference type="InParanoid" id="A0A3N4K7E0"/>
<evidence type="ECO:0000256" key="2">
    <source>
        <dbReference type="ARBA" id="ARBA00023043"/>
    </source>
</evidence>
<dbReference type="PROSITE" id="PS50088">
    <property type="entry name" value="ANK_REPEAT"/>
    <property type="match status" value="3"/>
</dbReference>
<keyword evidence="1" id="KW-0677">Repeat</keyword>